<evidence type="ECO:0000313" key="2">
    <source>
        <dbReference type="Proteomes" id="UP000765509"/>
    </source>
</evidence>
<evidence type="ECO:0000313" key="1">
    <source>
        <dbReference type="EMBL" id="MBW0580945.1"/>
    </source>
</evidence>
<comment type="caution">
    <text evidence="1">The sequence shown here is derived from an EMBL/GenBank/DDBJ whole genome shotgun (WGS) entry which is preliminary data.</text>
</comment>
<name>A0A9Q3KKM4_9BASI</name>
<keyword evidence="2" id="KW-1185">Reference proteome</keyword>
<dbReference type="AlphaFoldDB" id="A0A9Q3KKM4"/>
<organism evidence="1 2">
    <name type="scientific">Austropuccinia psidii MF-1</name>
    <dbReference type="NCBI Taxonomy" id="1389203"/>
    <lineage>
        <taxon>Eukaryota</taxon>
        <taxon>Fungi</taxon>
        <taxon>Dikarya</taxon>
        <taxon>Basidiomycota</taxon>
        <taxon>Pucciniomycotina</taxon>
        <taxon>Pucciniomycetes</taxon>
        <taxon>Pucciniales</taxon>
        <taxon>Sphaerophragmiaceae</taxon>
        <taxon>Austropuccinia</taxon>
    </lineage>
</organism>
<protein>
    <submittedName>
        <fullName evidence="1">Uncharacterized protein</fullName>
    </submittedName>
</protein>
<sequence length="145" mass="16618">MLPSNGMPTFNLQTYSKNPDPRPADPIACHIPQLYNLPPTLNSVKIDNKPSTGACLQSAPLTTTSNNLSNSKGGNPTIKALKANFLYYFHLFDYEMNNLHDHMEKFFLNCSCSNISFQQEYQIIQNLVQSCMHWYRHIIELVFLF</sequence>
<dbReference type="Proteomes" id="UP000765509">
    <property type="component" value="Unassembled WGS sequence"/>
</dbReference>
<gene>
    <name evidence="1" type="ORF">O181_120660</name>
</gene>
<reference evidence="1" key="1">
    <citation type="submission" date="2021-03" db="EMBL/GenBank/DDBJ databases">
        <title>Draft genome sequence of rust myrtle Austropuccinia psidii MF-1, a brazilian biotype.</title>
        <authorList>
            <person name="Quecine M.C."/>
            <person name="Pachon D.M.R."/>
            <person name="Bonatelli M.L."/>
            <person name="Correr F.H."/>
            <person name="Franceschini L.M."/>
            <person name="Leite T.F."/>
            <person name="Margarido G.R.A."/>
            <person name="Almeida C.A."/>
            <person name="Ferrarezi J.A."/>
            <person name="Labate C.A."/>
        </authorList>
    </citation>
    <scope>NUCLEOTIDE SEQUENCE</scope>
    <source>
        <strain evidence="1">MF-1</strain>
    </source>
</reference>
<dbReference type="EMBL" id="AVOT02108751">
    <property type="protein sequence ID" value="MBW0580945.1"/>
    <property type="molecule type" value="Genomic_DNA"/>
</dbReference>
<proteinExistence type="predicted"/>
<accession>A0A9Q3KKM4</accession>